<dbReference type="SUPFAM" id="SSF53474">
    <property type="entry name" value="alpha/beta-Hydrolases"/>
    <property type="match status" value="1"/>
</dbReference>
<dbReference type="GO" id="GO:0005783">
    <property type="term" value="C:endoplasmic reticulum"/>
    <property type="evidence" value="ECO:0007669"/>
    <property type="project" value="UniProtKB-SubCell"/>
</dbReference>
<feature type="compositionally biased region" description="Polar residues" evidence="7">
    <location>
        <begin position="1038"/>
        <end position="1050"/>
    </location>
</feature>
<evidence type="ECO:0000313" key="8">
    <source>
        <dbReference type="EMBL" id="KAG5997176.1"/>
    </source>
</evidence>
<evidence type="ECO:0000256" key="5">
    <source>
        <dbReference type="ARBA" id="ARBA00023128"/>
    </source>
</evidence>
<dbReference type="InterPro" id="IPR029058">
    <property type="entry name" value="AB_hydrolase_fold"/>
</dbReference>
<keyword evidence="4" id="KW-0256">Endoplasmic reticulum</keyword>
<dbReference type="InterPro" id="IPR027417">
    <property type="entry name" value="P-loop_NTPase"/>
</dbReference>
<evidence type="ECO:0000256" key="7">
    <source>
        <dbReference type="SAM" id="MobiDB-lite"/>
    </source>
</evidence>
<dbReference type="GO" id="GO:0005739">
    <property type="term" value="C:mitochondrion"/>
    <property type="evidence" value="ECO:0007669"/>
    <property type="project" value="UniProtKB-SubCell"/>
</dbReference>
<dbReference type="Proteomes" id="UP000748025">
    <property type="component" value="Unassembled WGS sequence"/>
</dbReference>
<reference evidence="8" key="1">
    <citation type="journal article" date="2020" name="bioRxiv">
        <title>Whole genome comparisons of ergot fungi reveals the divergence and evolution of species within the genus Claviceps are the result of varying mechanisms driving genome evolution and host range expansion.</title>
        <authorList>
            <person name="Wyka S.A."/>
            <person name="Mondo S.J."/>
            <person name="Liu M."/>
            <person name="Dettman J."/>
            <person name="Nalam V."/>
            <person name="Broders K.D."/>
        </authorList>
    </citation>
    <scope>NUCLEOTIDE SEQUENCE</scope>
    <source>
        <strain evidence="8">CCC 602</strain>
    </source>
</reference>
<organism evidence="8 9">
    <name type="scientific">Claviceps pusilla</name>
    <dbReference type="NCBI Taxonomy" id="123648"/>
    <lineage>
        <taxon>Eukaryota</taxon>
        <taxon>Fungi</taxon>
        <taxon>Dikarya</taxon>
        <taxon>Ascomycota</taxon>
        <taxon>Pezizomycotina</taxon>
        <taxon>Sordariomycetes</taxon>
        <taxon>Hypocreomycetidae</taxon>
        <taxon>Hypocreales</taxon>
        <taxon>Clavicipitaceae</taxon>
        <taxon>Claviceps</taxon>
    </lineage>
</organism>
<dbReference type="PANTHER" id="PTHR48182">
    <property type="entry name" value="PROTEIN SERAC1"/>
    <property type="match status" value="1"/>
</dbReference>
<dbReference type="AlphaFoldDB" id="A0A9P7SY62"/>
<accession>A0A9P7SY62</accession>
<sequence>MFVVPLIYDDSIVAVHDFGGQGFSSWTTRDSKGAISKPWLEELLGADMPQARIMAFGYISSGISLRNLAYARALRLAKVLAALREQHHTDRRPLFFIAHGLGGWIVKLALMISSEAADPDLEDIELSTSGAAFFGTPLPGPPSLTRLLSPPLSHITQKAGSTFSDGIGLPSAESLQPEELNASDLEWLEYQMDTYKAIAVNLTSLSFFGTKKTRDGHTLEQNDFIAGSEGVQIGLQITHSELIRFHGRDANYQIFLDKFREMMHTSTTSGLVESKRRAFDFSAVNRLESLSSQGYSIPSNKLPDDSGSVIARQGLLEQLEHMISRDADPLVLDNRIFCIWGSPGTGKTALARSYVEKNRGDFSFVFWIRAESWLTAFDGYLELAHSIVEHYAKDTPRSEVEKDLGFSALEDMHKTKDVLQLNIWRMRSLIQAVKDWLMCPDNVGWLLVFDNFEPSYDIIEFIPTLSSGNVILTSRDRNCCRWGRNLGVGAMNEKEAISLLQVVSGQDTMRDPRQAGAASMVVRQLSFHPQDIAIAAARIRSRGLSISEYQSMMKSKTALTLLVSTLHQSSVTKTVLQISSLLSASVIPTVLLEAFSPPKKQTPERLGAILEELRVCRESGKLNEVLQYLLDHGFIYIPNTPFDSSSSTHSPSSPYGLPPSHQTPTSFDYFAVDADVRNHVRHTLGNNEKSDYAWMACSACVDVMRLKESELSTCREIYDFDRIMVPHAKACFEKWSSVLAKSSDDRVVLWHVLGRLCERQGASAQAIGCFELSRHCRFDEEMNTRERIEIGLSLSSILQKTGRLEESSRVLAGINTVSLDQALGFKVALAKASDATVRGDLANARYQYKRLQCEQEAVLGPTDPETVSTIRLRADVNKRLGRLDEAQALHRRSYLSLKKMYGRNDRLTMQALDDLADICKASSATDVAEGLYEQAVDVQTRTLGAGHPRTAWAIQQSAVMDRLRGRYFRAEEKHRCALDILTSIVGKAHPLCMKISESLALCIREHAQSLAEKPTARPAASHTCSQHIRSSSKSSSKANCNSQSVPQRVSVTDMRREVLRADMSRRLLDQEEQLYLDRLAIHHGQSTREHGNVSDTRDV</sequence>
<feature type="region of interest" description="Disordered" evidence="7">
    <location>
        <begin position="1013"/>
        <end position="1051"/>
    </location>
</feature>
<dbReference type="PANTHER" id="PTHR48182:SF2">
    <property type="entry name" value="PROTEIN SERAC1"/>
    <property type="match status" value="1"/>
</dbReference>
<evidence type="ECO:0000256" key="4">
    <source>
        <dbReference type="ARBA" id="ARBA00022824"/>
    </source>
</evidence>
<dbReference type="Gene3D" id="1.25.40.10">
    <property type="entry name" value="Tetratricopeptide repeat domain"/>
    <property type="match status" value="1"/>
</dbReference>
<dbReference type="Gene3D" id="3.40.50.300">
    <property type="entry name" value="P-loop containing nucleotide triphosphate hydrolases"/>
    <property type="match status" value="1"/>
</dbReference>
<evidence type="ECO:0000256" key="3">
    <source>
        <dbReference type="ARBA" id="ARBA00004370"/>
    </source>
</evidence>
<dbReference type="InterPro" id="IPR011990">
    <property type="entry name" value="TPR-like_helical_dom_sf"/>
</dbReference>
<evidence type="ECO:0000256" key="2">
    <source>
        <dbReference type="ARBA" id="ARBA00004240"/>
    </source>
</evidence>
<dbReference type="SUPFAM" id="SSF48452">
    <property type="entry name" value="TPR-like"/>
    <property type="match status" value="1"/>
</dbReference>
<dbReference type="OrthoDB" id="7464126at2759"/>
<dbReference type="SUPFAM" id="SSF52540">
    <property type="entry name" value="P-loop containing nucleoside triphosphate hydrolases"/>
    <property type="match status" value="1"/>
</dbReference>
<dbReference type="GO" id="GO:0016020">
    <property type="term" value="C:membrane"/>
    <property type="evidence" value="ECO:0007669"/>
    <property type="project" value="UniProtKB-SubCell"/>
</dbReference>
<evidence type="ECO:0000256" key="6">
    <source>
        <dbReference type="ARBA" id="ARBA00023136"/>
    </source>
</evidence>
<evidence type="ECO:0000256" key="1">
    <source>
        <dbReference type="ARBA" id="ARBA00004173"/>
    </source>
</evidence>
<proteinExistence type="predicted"/>
<protein>
    <recommendedName>
        <fullName evidence="10">NB-ARC domain-containing protein</fullName>
    </recommendedName>
</protein>
<comment type="subcellular location">
    <subcellularLocation>
        <location evidence="2">Endoplasmic reticulum</location>
    </subcellularLocation>
    <subcellularLocation>
        <location evidence="3">Membrane</location>
    </subcellularLocation>
    <subcellularLocation>
        <location evidence="1">Mitochondrion</location>
    </subcellularLocation>
</comment>
<dbReference type="InterPro" id="IPR052374">
    <property type="entry name" value="SERAC1"/>
</dbReference>
<evidence type="ECO:0008006" key="10">
    <source>
        <dbReference type="Google" id="ProtNLM"/>
    </source>
</evidence>
<dbReference type="Pfam" id="PF13424">
    <property type="entry name" value="TPR_12"/>
    <property type="match status" value="1"/>
</dbReference>
<evidence type="ECO:0000313" key="9">
    <source>
        <dbReference type="Proteomes" id="UP000748025"/>
    </source>
</evidence>
<gene>
    <name evidence="8" type="ORF">E4U43_002706</name>
</gene>
<keyword evidence="6" id="KW-0472">Membrane</keyword>
<dbReference type="EMBL" id="SRPW01001980">
    <property type="protein sequence ID" value="KAG5997176.1"/>
    <property type="molecule type" value="Genomic_DNA"/>
</dbReference>
<keyword evidence="5" id="KW-0496">Mitochondrion</keyword>
<name>A0A9P7SY62_9HYPO</name>
<keyword evidence="9" id="KW-1185">Reference proteome</keyword>
<comment type="caution">
    <text evidence="8">The sequence shown here is derived from an EMBL/GenBank/DDBJ whole genome shotgun (WGS) entry which is preliminary data.</text>
</comment>